<evidence type="ECO:0000256" key="6">
    <source>
        <dbReference type="ARBA" id="ARBA00023242"/>
    </source>
</evidence>
<evidence type="ECO:0000313" key="11">
    <source>
        <dbReference type="Proteomes" id="UP001220961"/>
    </source>
</evidence>
<dbReference type="GO" id="GO:0140818">
    <property type="term" value="F:mRNA 5'-triphosphate monophosphatase activity"/>
    <property type="evidence" value="ECO:0007669"/>
    <property type="project" value="UniProtKB-EC"/>
</dbReference>
<accession>A0AAF0E8L7</accession>
<dbReference type="InterPro" id="IPR004206">
    <property type="entry name" value="mRNA_triPase_Cet1"/>
</dbReference>
<comment type="subunit">
    <text evidence="8">Heterodimer. The mRNA-capping enzyme is composed of two separate chains alpha and beta, respectively a mRNA guanylyltransferase and an mRNA 5'-triphosphate monophosphatase.</text>
</comment>
<evidence type="ECO:0000256" key="2">
    <source>
        <dbReference type="ARBA" id="ARBA00004123"/>
    </source>
</evidence>
<comment type="function">
    <text evidence="8">First step of mRNA capping. Converts the 5'-triphosphate end of a nascent mRNA chain into a diphosphate end.</text>
</comment>
<dbReference type="InterPro" id="IPR033469">
    <property type="entry name" value="CYTH-like_dom_sf"/>
</dbReference>
<evidence type="ECO:0000259" key="9">
    <source>
        <dbReference type="Pfam" id="PF02940"/>
    </source>
</evidence>
<feature type="domain" description="mRNA triphosphatase Cet1-like" evidence="9">
    <location>
        <begin position="5"/>
        <end position="126"/>
    </location>
</feature>
<comment type="catalytic activity">
    <reaction evidence="7">
        <text>a 5'-end triphospho-ribonucleoside in mRNA + H2O = a 5'-end diphospho-ribonucleoside in mRNA + phosphate + H(+)</text>
        <dbReference type="Rhea" id="RHEA:67004"/>
        <dbReference type="Rhea" id="RHEA-COMP:17164"/>
        <dbReference type="Rhea" id="RHEA-COMP:17165"/>
        <dbReference type="ChEBI" id="CHEBI:15377"/>
        <dbReference type="ChEBI" id="CHEBI:15378"/>
        <dbReference type="ChEBI" id="CHEBI:43474"/>
        <dbReference type="ChEBI" id="CHEBI:167616"/>
        <dbReference type="ChEBI" id="CHEBI:167618"/>
        <dbReference type="EC" id="3.6.1.74"/>
    </reaction>
    <physiologicalReaction direction="left-to-right" evidence="7">
        <dbReference type="Rhea" id="RHEA:67005"/>
    </physiologicalReaction>
</comment>
<dbReference type="Gene3D" id="3.20.100.10">
    <property type="entry name" value="mRNA triphosphatase Cet1-like"/>
    <property type="match status" value="1"/>
</dbReference>
<evidence type="ECO:0000313" key="10">
    <source>
        <dbReference type="EMBL" id="WFD19623.1"/>
    </source>
</evidence>
<comment type="subcellular location">
    <subcellularLocation>
        <location evidence="2 8">Nucleus</location>
    </subcellularLocation>
</comment>
<dbReference type="Proteomes" id="UP001220961">
    <property type="component" value="Chromosome 3"/>
</dbReference>
<keyword evidence="5 8" id="KW-0378">Hydrolase</keyword>
<dbReference type="EC" id="3.6.1.74" evidence="8"/>
<keyword evidence="8" id="KW-0506">mRNA capping</keyword>
<evidence type="ECO:0000256" key="1">
    <source>
        <dbReference type="ARBA" id="ARBA00001946"/>
    </source>
</evidence>
<organism evidence="10 11">
    <name type="scientific">Malassezia caprae</name>
    <dbReference type="NCBI Taxonomy" id="1381934"/>
    <lineage>
        <taxon>Eukaryota</taxon>
        <taxon>Fungi</taxon>
        <taxon>Dikarya</taxon>
        <taxon>Basidiomycota</taxon>
        <taxon>Ustilaginomycotina</taxon>
        <taxon>Malasseziomycetes</taxon>
        <taxon>Malasseziales</taxon>
        <taxon>Malasseziaceae</taxon>
        <taxon>Malassezia</taxon>
    </lineage>
</organism>
<dbReference type="SUPFAM" id="SSF55154">
    <property type="entry name" value="CYTH-like phosphatases"/>
    <property type="match status" value="1"/>
</dbReference>
<reference evidence="10" key="1">
    <citation type="submission" date="2023-03" db="EMBL/GenBank/DDBJ databases">
        <title>Mating type loci evolution in Malassezia.</title>
        <authorList>
            <person name="Coelho M.A."/>
        </authorList>
    </citation>
    <scope>NUCLEOTIDE SEQUENCE</scope>
    <source>
        <strain evidence="10">CBS 10434</strain>
    </source>
</reference>
<proteinExistence type="inferred from homology"/>
<gene>
    <name evidence="10" type="primary">CET1</name>
    <name evidence="10" type="ORF">MCAP1_001857</name>
</gene>
<evidence type="ECO:0000256" key="5">
    <source>
        <dbReference type="ARBA" id="ARBA00022801"/>
    </source>
</evidence>
<keyword evidence="6 8" id="KW-0539">Nucleus</keyword>
<dbReference type="EMBL" id="CP119910">
    <property type="protein sequence ID" value="WFD19623.1"/>
    <property type="molecule type" value="Genomic_DNA"/>
</dbReference>
<dbReference type="InterPro" id="IPR040343">
    <property type="entry name" value="Cet1/Ctl1"/>
</dbReference>
<dbReference type="GO" id="GO:0004651">
    <property type="term" value="F:polynucleotide 5'-phosphatase activity"/>
    <property type="evidence" value="ECO:0007669"/>
    <property type="project" value="UniProtKB-UniRule"/>
</dbReference>
<keyword evidence="11" id="KW-1185">Reference proteome</keyword>
<name>A0AAF0E8L7_9BASI</name>
<evidence type="ECO:0000256" key="4">
    <source>
        <dbReference type="ARBA" id="ARBA00022664"/>
    </source>
</evidence>
<dbReference type="Pfam" id="PF02940">
    <property type="entry name" value="mRNA_triPase"/>
    <property type="match status" value="1"/>
</dbReference>
<dbReference type="GO" id="GO:0006370">
    <property type="term" value="P:7-methylguanosine mRNA capping"/>
    <property type="evidence" value="ECO:0007669"/>
    <property type="project" value="UniProtKB-UniRule"/>
</dbReference>
<comment type="similarity">
    <text evidence="3 8">Belongs to the fungal TPase family.</text>
</comment>
<dbReference type="PANTHER" id="PTHR28118:SF1">
    <property type="entry name" value="POLYNUCLEOTIDE 5'-TRIPHOSPHATASE CTL1-RELATED"/>
    <property type="match status" value="1"/>
</dbReference>
<dbReference type="AlphaFoldDB" id="A0AAF0E8L7"/>
<dbReference type="PANTHER" id="PTHR28118">
    <property type="entry name" value="POLYNUCLEOTIDE 5'-TRIPHOSPHATASE-RELATED"/>
    <property type="match status" value="1"/>
</dbReference>
<dbReference type="InterPro" id="IPR037009">
    <property type="entry name" value="mRNA_triPase_Cet1_sf"/>
</dbReference>
<evidence type="ECO:0000256" key="3">
    <source>
        <dbReference type="ARBA" id="ARBA00006345"/>
    </source>
</evidence>
<dbReference type="GO" id="GO:0031533">
    <property type="term" value="C:mRNA capping enzyme complex"/>
    <property type="evidence" value="ECO:0007669"/>
    <property type="project" value="UniProtKB-UniRule"/>
</dbReference>
<protein>
    <recommendedName>
        <fullName evidence="8">mRNA-capping enzyme subunit beta</fullName>
        <ecNumber evidence="8">3.6.1.74</ecNumber>
    </recommendedName>
    <alternativeName>
        <fullName evidence="8">mRNA 5'-phosphatase</fullName>
    </alternativeName>
    <alternativeName>
        <fullName evidence="8">mRNA 5'-triphosphate monophosphatase</fullName>
    </alternativeName>
</protein>
<evidence type="ECO:0000256" key="8">
    <source>
        <dbReference type="RuleBase" id="RU367053"/>
    </source>
</evidence>
<dbReference type="CDD" id="cd07470">
    <property type="entry name" value="CYTH-like_mRNA_RTPase"/>
    <property type="match status" value="1"/>
</dbReference>
<sequence length="181" mass="21352">MEDGQRVSYKHLRETDSFYDEVLPTGEPVHLRVTRDSQTQEIKPGGVVAKKRIDDLNVFCPMRMYDYRISISTETPMPRPPENSMPMFVREKDRLSYSLQEFQVDLTQVTLSNQEKEPIHELEVEIRHADELLRWAQYTRANSESQEEWTQFEDYILVLLNNVRLLIRNANVHAREGEALQ</sequence>
<comment type="cofactor">
    <cofactor evidence="1 8">
        <name>Mg(2+)</name>
        <dbReference type="ChEBI" id="CHEBI:18420"/>
    </cofactor>
</comment>
<keyword evidence="4 8" id="KW-0507">mRNA processing</keyword>
<evidence type="ECO:0000256" key="7">
    <source>
        <dbReference type="ARBA" id="ARBA00047740"/>
    </source>
</evidence>